<dbReference type="RefSeq" id="WP_129403999.1">
    <property type="nucleotide sequence ID" value="NZ_SBKP01000006.1"/>
</dbReference>
<dbReference type="OrthoDB" id="2990050at2"/>
<dbReference type="InterPro" id="IPR012337">
    <property type="entry name" value="RNaseH-like_sf"/>
</dbReference>
<gene>
    <name evidence="1" type="ORF">EQG66_07610</name>
</gene>
<evidence type="ECO:0000313" key="2">
    <source>
        <dbReference type="Proteomes" id="UP000290958"/>
    </source>
</evidence>
<dbReference type="GO" id="GO:0003676">
    <property type="term" value="F:nucleic acid binding"/>
    <property type="evidence" value="ECO:0007669"/>
    <property type="project" value="InterPro"/>
</dbReference>
<keyword evidence="2" id="KW-1185">Reference proteome</keyword>
<accession>A0A4Q1KHU2</accession>
<dbReference type="AlphaFoldDB" id="A0A4Q1KHU2"/>
<dbReference type="Proteomes" id="UP000290958">
    <property type="component" value="Unassembled WGS sequence"/>
</dbReference>
<dbReference type="EMBL" id="SBKP01000006">
    <property type="protein sequence ID" value="RXR28935.1"/>
    <property type="molecule type" value="Genomic_DNA"/>
</dbReference>
<protein>
    <submittedName>
        <fullName evidence="1">Uncharacterized protein</fullName>
    </submittedName>
</protein>
<dbReference type="InterPro" id="IPR036397">
    <property type="entry name" value="RNaseH_sf"/>
</dbReference>
<dbReference type="SUPFAM" id="SSF53098">
    <property type="entry name" value="Ribonuclease H-like"/>
    <property type="match status" value="1"/>
</dbReference>
<dbReference type="Gene3D" id="3.30.420.10">
    <property type="entry name" value="Ribonuclease H-like superfamily/Ribonuclease H"/>
    <property type="match status" value="1"/>
</dbReference>
<proteinExistence type="predicted"/>
<organism evidence="1 2">
    <name type="scientific">Sphingobium fluviale</name>
    <dbReference type="NCBI Taxonomy" id="2506423"/>
    <lineage>
        <taxon>Bacteria</taxon>
        <taxon>Pseudomonadati</taxon>
        <taxon>Pseudomonadota</taxon>
        <taxon>Alphaproteobacteria</taxon>
        <taxon>Sphingomonadales</taxon>
        <taxon>Sphingomonadaceae</taxon>
        <taxon>Sphingobium</taxon>
    </lineage>
</organism>
<reference evidence="2" key="1">
    <citation type="submission" date="2019-01" db="EMBL/GenBank/DDBJ databases">
        <title>Cytophagaceae bacterium strain CAR-16.</title>
        <authorList>
            <person name="Chen W.-M."/>
        </authorList>
    </citation>
    <scope>NUCLEOTIDE SEQUENCE [LARGE SCALE GENOMIC DNA]</scope>
    <source>
        <strain evidence="2">CHR27</strain>
    </source>
</reference>
<name>A0A4Q1KHU2_9SPHN</name>
<evidence type="ECO:0000313" key="1">
    <source>
        <dbReference type="EMBL" id="RXR28935.1"/>
    </source>
</evidence>
<sequence length="185" mass="21047">MQILALDMSKARTGWASWSDEQDRPTYGSFSLGSDMTDKYEVLVNLHKRWLELTAFGYPTHVVMEAPANTRHWDRPTNFDNDCLLIRITGHLGYLARICGIRYIRETDGAKWFTYFNAQPRSAKRAKGVTTKDITLETCRRAGLRPQNNDEADAIGLLTYEMSNLGINAPWMNFRIPLLAEVSAA</sequence>
<comment type="caution">
    <text evidence="1">The sequence shown here is derived from an EMBL/GenBank/DDBJ whole genome shotgun (WGS) entry which is preliminary data.</text>
</comment>